<keyword evidence="3" id="KW-1185">Reference proteome</keyword>
<comment type="caution">
    <text evidence="2">The sequence shown here is derived from an EMBL/GenBank/DDBJ whole genome shotgun (WGS) entry which is preliminary data.</text>
</comment>
<evidence type="ECO:0000313" key="2">
    <source>
        <dbReference type="EMBL" id="KAJ4949813.1"/>
    </source>
</evidence>
<dbReference type="InterPro" id="IPR039335">
    <property type="entry name" value="SIB1/2"/>
</dbReference>
<accession>A0A9Q0GLF9</accession>
<protein>
    <recommendedName>
        <fullName evidence="1">VQ domain-containing protein</fullName>
    </recommendedName>
</protein>
<dbReference type="AlphaFoldDB" id="A0A9Q0GLF9"/>
<dbReference type="OrthoDB" id="665788at2759"/>
<feature type="domain" description="VQ" evidence="1">
    <location>
        <begin position="27"/>
        <end position="52"/>
    </location>
</feature>
<proteinExistence type="predicted"/>
<dbReference type="Proteomes" id="UP001141806">
    <property type="component" value="Unassembled WGS sequence"/>
</dbReference>
<dbReference type="PANTHER" id="PTHR33624">
    <property type="entry name" value="SIGMA FACTOR BINDING PROTEIN 1, CHLOROPLASTIC"/>
    <property type="match status" value="1"/>
</dbReference>
<dbReference type="Pfam" id="PF05678">
    <property type="entry name" value="VQ"/>
    <property type="match status" value="1"/>
</dbReference>
<sequence length="128" mass="14343">MDVLSVHQSSKQAKAKKKSKPIKVVYISNPLKVNTTVSNFRALVQELTGRDSSLGGDTGRFSIDDAGDHQTVPVQAMKQVGDDYAREVPQIDAFEIQELPEVEPFDDDIFNFQMLENFEGFLPFFSIC</sequence>
<dbReference type="EMBL" id="JAMYWD010000316">
    <property type="protein sequence ID" value="KAJ4949813.1"/>
    <property type="molecule type" value="Genomic_DNA"/>
</dbReference>
<reference evidence="2" key="1">
    <citation type="journal article" date="2023" name="Plant J.">
        <title>The genome of the king protea, Protea cynaroides.</title>
        <authorList>
            <person name="Chang J."/>
            <person name="Duong T.A."/>
            <person name="Schoeman C."/>
            <person name="Ma X."/>
            <person name="Roodt D."/>
            <person name="Barker N."/>
            <person name="Li Z."/>
            <person name="Van de Peer Y."/>
            <person name="Mizrachi E."/>
        </authorList>
    </citation>
    <scope>NUCLEOTIDE SEQUENCE</scope>
    <source>
        <tissue evidence="2">Young leaves</tissue>
    </source>
</reference>
<organism evidence="2 3">
    <name type="scientific">Protea cynaroides</name>
    <dbReference type="NCBI Taxonomy" id="273540"/>
    <lineage>
        <taxon>Eukaryota</taxon>
        <taxon>Viridiplantae</taxon>
        <taxon>Streptophyta</taxon>
        <taxon>Embryophyta</taxon>
        <taxon>Tracheophyta</taxon>
        <taxon>Spermatophyta</taxon>
        <taxon>Magnoliopsida</taxon>
        <taxon>Proteales</taxon>
        <taxon>Proteaceae</taxon>
        <taxon>Protea</taxon>
    </lineage>
</organism>
<dbReference type="PANTHER" id="PTHR33624:SF2">
    <property type="entry name" value="SIGMA FACTOR BINDING PROTEIN 1, CHLOROPLASTIC"/>
    <property type="match status" value="1"/>
</dbReference>
<evidence type="ECO:0000259" key="1">
    <source>
        <dbReference type="Pfam" id="PF05678"/>
    </source>
</evidence>
<evidence type="ECO:0000313" key="3">
    <source>
        <dbReference type="Proteomes" id="UP001141806"/>
    </source>
</evidence>
<name>A0A9Q0GLF9_9MAGN</name>
<dbReference type="InterPro" id="IPR008889">
    <property type="entry name" value="VQ"/>
</dbReference>
<gene>
    <name evidence="2" type="ORF">NE237_005609</name>
</gene>